<dbReference type="KEGG" id="apre:CNX65_27830"/>
<protein>
    <submittedName>
        <fullName evidence="2">Uncharacterized protein</fullName>
    </submittedName>
</protein>
<evidence type="ECO:0000313" key="3">
    <source>
        <dbReference type="Proteomes" id="UP000218505"/>
    </source>
</evidence>
<organism evidence="2 3">
    <name type="scientific">Actinosynnema pretiosum</name>
    <dbReference type="NCBI Taxonomy" id="42197"/>
    <lineage>
        <taxon>Bacteria</taxon>
        <taxon>Bacillati</taxon>
        <taxon>Actinomycetota</taxon>
        <taxon>Actinomycetes</taxon>
        <taxon>Pseudonocardiales</taxon>
        <taxon>Pseudonocardiaceae</taxon>
        <taxon>Actinosynnema</taxon>
    </lineage>
</organism>
<sequence>MALTVFGQLDRSLHDHLAALVRRADQADGETAVELARSELPRVVAALKSLLDEHQPDERGRCGTCRRRWSGLWGRRSTAPCRAYIGAQLCLAVAGPRPVAGSRDEVDPFEDGVGDAFGDTFRDAGR</sequence>
<reference evidence="2" key="1">
    <citation type="submission" date="2017-09" db="EMBL/GenBank/DDBJ databases">
        <title>Complete Genome Sequence of ansamitocin-producing Bacterium Actinosynnema pretiosum X47.</title>
        <authorList>
            <person name="Cao G."/>
            <person name="Zong G."/>
            <person name="Zhong C."/>
            <person name="Fu J."/>
        </authorList>
    </citation>
    <scope>NUCLEOTIDE SEQUENCE [LARGE SCALE GENOMIC DNA]</scope>
    <source>
        <strain evidence="2">X47</strain>
    </source>
</reference>
<feature type="region of interest" description="Disordered" evidence="1">
    <location>
        <begin position="101"/>
        <end position="126"/>
    </location>
</feature>
<name>A0A290ZC58_9PSEU</name>
<dbReference type="RefSeq" id="WP_096496390.1">
    <property type="nucleotide sequence ID" value="NZ_CP023445.1"/>
</dbReference>
<dbReference type="EMBL" id="CP023445">
    <property type="protein sequence ID" value="ATE56621.1"/>
    <property type="molecule type" value="Genomic_DNA"/>
</dbReference>
<dbReference type="AlphaFoldDB" id="A0A290ZC58"/>
<gene>
    <name evidence="2" type="ORF">CNX65_27830</name>
</gene>
<proteinExistence type="predicted"/>
<evidence type="ECO:0000256" key="1">
    <source>
        <dbReference type="SAM" id="MobiDB-lite"/>
    </source>
</evidence>
<evidence type="ECO:0000313" key="2">
    <source>
        <dbReference type="EMBL" id="ATE56621.1"/>
    </source>
</evidence>
<keyword evidence="3" id="KW-1185">Reference proteome</keyword>
<dbReference type="Proteomes" id="UP000218505">
    <property type="component" value="Chromosome"/>
</dbReference>
<accession>A0A290ZC58</accession>